<sequence length="66" mass="7416">MIVNGKEFPIQELSSPNVFSLLESLKLKPETVAVQRNGEILKRDTWQNSSLTEEDRVEILKFVGGG</sequence>
<dbReference type="EMBL" id="RQGF01000038">
    <property type="protein sequence ID" value="TGL58499.1"/>
    <property type="molecule type" value="Genomic_DNA"/>
</dbReference>
<protein>
    <submittedName>
        <fullName evidence="1">Sulfur carrier protein ThiS</fullName>
    </submittedName>
</protein>
<reference evidence="1" key="1">
    <citation type="journal article" date="2019" name="PLoS Negl. Trop. Dis.">
        <title>Revisiting the worldwide diversity of Leptospira species in the environment.</title>
        <authorList>
            <person name="Vincent A.T."/>
            <person name="Schiettekatte O."/>
            <person name="Bourhy P."/>
            <person name="Veyrier F.J."/>
            <person name="Picardeau M."/>
        </authorList>
    </citation>
    <scope>NUCLEOTIDE SEQUENCE [LARGE SCALE GENOMIC DNA]</scope>
    <source>
        <strain evidence="1">201702455</strain>
    </source>
</reference>
<dbReference type="PANTHER" id="PTHR34472">
    <property type="entry name" value="SULFUR CARRIER PROTEIN THIS"/>
    <property type="match status" value="1"/>
</dbReference>
<dbReference type="Gene3D" id="3.10.20.30">
    <property type="match status" value="1"/>
</dbReference>
<accession>A0A4R9JYY8</accession>
<name>A0A4R9JYY8_9LEPT</name>
<dbReference type="CDD" id="cd00565">
    <property type="entry name" value="Ubl_ThiS"/>
    <property type="match status" value="1"/>
</dbReference>
<dbReference type="OrthoDB" id="9810692at2"/>
<gene>
    <name evidence="1" type="primary">thiS</name>
    <name evidence="1" type="ORF">EHQ64_18490</name>
</gene>
<dbReference type="RefSeq" id="WP_135651284.1">
    <property type="nucleotide sequence ID" value="NZ_RQGF01000038.1"/>
</dbReference>
<dbReference type="Proteomes" id="UP000297762">
    <property type="component" value="Unassembled WGS sequence"/>
</dbReference>
<keyword evidence="2" id="KW-1185">Reference proteome</keyword>
<dbReference type="AlphaFoldDB" id="A0A4R9JYY8"/>
<dbReference type="InterPro" id="IPR016155">
    <property type="entry name" value="Mopterin_synth/thiamin_S_b"/>
</dbReference>
<evidence type="ECO:0000313" key="2">
    <source>
        <dbReference type="Proteomes" id="UP000297762"/>
    </source>
</evidence>
<comment type="caution">
    <text evidence="1">The sequence shown here is derived from an EMBL/GenBank/DDBJ whole genome shotgun (WGS) entry which is preliminary data.</text>
</comment>
<organism evidence="1 2">
    <name type="scientific">Leptospira sarikeiensis</name>
    <dbReference type="NCBI Taxonomy" id="2484943"/>
    <lineage>
        <taxon>Bacteria</taxon>
        <taxon>Pseudomonadati</taxon>
        <taxon>Spirochaetota</taxon>
        <taxon>Spirochaetia</taxon>
        <taxon>Leptospirales</taxon>
        <taxon>Leptospiraceae</taxon>
        <taxon>Leptospira</taxon>
    </lineage>
</organism>
<proteinExistence type="predicted"/>
<dbReference type="InterPro" id="IPR003749">
    <property type="entry name" value="ThiS/MoaD-like"/>
</dbReference>
<dbReference type="NCBIfam" id="TIGR01683">
    <property type="entry name" value="thiS"/>
    <property type="match status" value="1"/>
</dbReference>
<evidence type="ECO:0000313" key="1">
    <source>
        <dbReference type="EMBL" id="TGL58499.1"/>
    </source>
</evidence>
<dbReference type="SUPFAM" id="SSF54285">
    <property type="entry name" value="MoaD/ThiS"/>
    <property type="match status" value="1"/>
</dbReference>
<dbReference type="PANTHER" id="PTHR34472:SF1">
    <property type="entry name" value="SULFUR CARRIER PROTEIN THIS"/>
    <property type="match status" value="1"/>
</dbReference>
<dbReference type="Pfam" id="PF02597">
    <property type="entry name" value="ThiS"/>
    <property type="match status" value="1"/>
</dbReference>
<dbReference type="InterPro" id="IPR012675">
    <property type="entry name" value="Beta-grasp_dom_sf"/>
</dbReference>
<dbReference type="InterPro" id="IPR010035">
    <property type="entry name" value="Thi_S"/>
</dbReference>